<dbReference type="EMBL" id="AP024597">
    <property type="protein sequence ID" value="BCU69988.1"/>
    <property type="molecule type" value="Genomic_DNA"/>
</dbReference>
<name>A0A8D5ZF12_9CREN</name>
<dbReference type="PROSITE" id="PS50975">
    <property type="entry name" value="ATP_GRASP"/>
    <property type="match status" value="1"/>
</dbReference>
<protein>
    <submittedName>
        <fullName evidence="3">Carbamoyl phosphate synthase</fullName>
    </submittedName>
</protein>
<dbReference type="KEGG" id="csty:KN1_12850"/>
<keyword evidence="4" id="KW-1185">Reference proteome</keyword>
<dbReference type="Pfam" id="PF21360">
    <property type="entry name" value="PylC-like_N"/>
    <property type="match status" value="1"/>
</dbReference>
<dbReference type="InterPro" id="IPR036291">
    <property type="entry name" value="NAD(P)-bd_dom_sf"/>
</dbReference>
<keyword evidence="1" id="KW-0067">ATP-binding</keyword>
<dbReference type="AlphaFoldDB" id="A0A8D5ZF12"/>
<dbReference type="Proteomes" id="UP000825123">
    <property type="component" value="Chromosome"/>
</dbReference>
<dbReference type="GO" id="GO:0046872">
    <property type="term" value="F:metal ion binding"/>
    <property type="evidence" value="ECO:0007669"/>
    <property type="project" value="InterPro"/>
</dbReference>
<proteinExistence type="predicted"/>
<reference evidence="3 4" key="1">
    <citation type="submission" date="2021-04" db="EMBL/GenBank/DDBJ databases">
        <title>Complete genome sequence of Stygiolobus sp. KN-1.</title>
        <authorList>
            <person name="Nakamura K."/>
            <person name="Sakai H."/>
            <person name="Kurosawa N."/>
        </authorList>
    </citation>
    <scope>NUCLEOTIDE SEQUENCE [LARGE SCALE GENOMIC DNA]</scope>
    <source>
        <strain evidence="3 4">KN-1</strain>
    </source>
</reference>
<dbReference type="Gene3D" id="3.40.50.20">
    <property type="match status" value="1"/>
</dbReference>
<keyword evidence="1" id="KW-0547">Nucleotide-binding</keyword>
<dbReference type="InterPro" id="IPR048764">
    <property type="entry name" value="PylC_N"/>
</dbReference>
<accession>A0A8D5ZF12</accession>
<gene>
    <name evidence="3" type="ORF">KN1_12850</name>
</gene>
<evidence type="ECO:0000259" key="2">
    <source>
        <dbReference type="PROSITE" id="PS50975"/>
    </source>
</evidence>
<evidence type="ECO:0000313" key="3">
    <source>
        <dbReference type="EMBL" id="BCU69988.1"/>
    </source>
</evidence>
<sequence length="301" mass="34413">MRILVTGAGGPAGINVIKLLKEYGYYIVSTDINEYSEGFVLSDSYYVIPPAYEMEKFIQTLEEVIEKENIDFVIPTVDEEIEVMAERGLKYREKFILHPKETVKVCLDKLKTYKHFEDKVPELVPEYSEDPRAMRSEKVVKKPVKGRGSRGVYTGDREEFKREEGYFYVEYLPGTEWTVDAVADKDGKLVVAVPRVRLKTRSGVTVVGRVKVDEKILGYVKKVTSYLKFTGGFNVQFREDLYGNPKLQEINIRFSGGLDITDAAGVNLPKLVIDIWEGNKVGGFKVNEGIYVRVPQVYYWK</sequence>
<dbReference type="GO" id="GO:0005524">
    <property type="term" value="F:ATP binding"/>
    <property type="evidence" value="ECO:0007669"/>
    <property type="project" value="UniProtKB-UniRule"/>
</dbReference>
<dbReference type="Pfam" id="PF15632">
    <property type="entry name" value="ATPgrasp_Ter"/>
    <property type="match status" value="1"/>
</dbReference>
<dbReference type="SUPFAM" id="SSF56059">
    <property type="entry name" value="Glutathione synthetase ATP-binding domain-like"/>
    <property type="match status" value="1"/>
</dbReference>
<dbReference type="GeneID" id="66163015"/>
<evidence type="ECO:0000256" key="1">
    <source>
        <dbReference type="PROSITE-ProRule" id="PRU00409"/>
    </source>
</evidence>
<dbReference type="RefSeq" id="WP_221290152.1">
    <property type="nucleotide sequence ID" value="NZ_AP024597.1"/>
</dbReference>
<organism evidence="3 4">
    <name type="scientific">Stygiolobus caldivivus</name>
    <dbReference type="NCBI Taxonomy" id="2824673"/>
    <lineage>
        <taxon>Archaea</taxon>
        <taxon>Thermoproteota</taxon>
        <taxon>Thermoprotei</taxon>
        <taxon>Sulfolobales</taxon>
        <taxon>Sulfolobaceae</taxon>
        <taxon>Stygiolobus</taxon>
    </lineage>
</organism>
<dbReference type="SUPFAM" id="SSF51735">
    <property type="entry name" value="NAD(P)-binding Rossmann-fold domains"/>
    <property type="match status" value="1"/>
</dbReference>
<feature type="domain" description="ATP-grasp" evidence="2">
    <location>
        <begin position="81"/>
        <end position="277"/>
    </location>
</feature>
<evidence type="ECO:0000313" key="4">
    <source>
        <dbReference type="Proteomes" id="UP000825123"/>
    </source>
</evidence>
<dbReference type="Gene3D" id="3.30.470.20">
    <property type="entry name" value="ATP-grasp fold, B domain"/>
    <property type="match status" value="1"/>
</dbReference>
<dbReference type="InterPro" id="IPR011761">
    <property type="entry name" value="ATP-grasp"/>
</dbReference>